<name>A0ABT7VUN7_9GAMM</name>
<dbReference type="EMBL" id="JAUCGM010000562">
    <property type="protein sequence ID" value="MDM8563300.1"/>
    <property type="molecule type" value="Genomic_DNA"/>
</dbReference>
<dbReference type="Pfam" id="PF04384">
    <property type="entry name" value="Fe-S_assembly"/>
    <property type="match status" value="1"/>
</dbReference>
<evidence type="ECO:0000313" key="2">
    <source>
        <dbReference type="Proteomes" id="UP001171945"/>
    </source>
</evidence>
<keyword evidence="2" id="KW-1185">Reference proteome</keyword>
<feature type="non-terminal residue" evidence="1">
    <location>
        <position position="1"/>
    </location>
</feature>
<dbReference type="InterPro" id="IPR007479">
    <property type="entry name" value="ISC_FeS_clus_asmbl_IscsX"/>
</dbReference>
<dbReference type="Proteomes" id="UP001171945">
    <property type="component" value="Unassembled WGS sequence"/>
</dbReference>
<dbReference type="PANTHER" id="PTHR37532">
    <property type="entry name" value="PROTEIN ISCX"/>
    <property type="match status" value="1"/>
</dbReference>
<accession>A0ABT7VUN7</accession>
<organism evidence="1 2">
    <name type="scientific">Candidatus Marithioploca araucensis</name>
    <dbReference type="NCBI Taxonomy" id="70273"/>
    <lineage>
        <taxon>Bacteria</taxon>
        <taxon>Pseudomonadati</taxon>
        <taxon>Pseudomonadota</taxon>
        <taxon>Gammaproteobacteria</taxon>
        <taxon>Thiotrichales</taxon>
        <taxon>Thiotrichaceae</taxon>
        <taxon>Candidatus Marithioploca</taxon>
    </lineage>
</organism>
<dbReference type="SUPFAM" id="SSF140319">
    <property type="entry name" value="IscX-like"/>
    <property type="match status" value="1"/>
</dbReference>
<gene>
    <name evidence="1" type="primary">iscX</name>
    <name evidence="1" type="ORF">QUF54_08100</name>
</gene>
<evidence type="ECO:0000313" key="1">
    <source>
        <dbReference type="EMBL" id="MDM8563300.1"/>
    </source>
</evidence>
<dbReference type="PIRSF" id="PIRSF039003">
    <property type="entry name" value="IscX"/>
    <property type="match status" value="1"/>
</dbReference>
<dbReference type="NCBIfam" id="TIGR03412">
    <property type="entry name" value="iscX_yfhJ"/>
    <property type="match status" value="1"/>
</dbReference>
<protein>
    <submittedName>
        <fullName evidence="1">Fe-S cluster assembly protein IscX</fullName>
    </submittedName>
</protein>
<sequence length="63" mass="7478">KWTDTQDIAIELYEKFPEVDPQYVNFPDLHQWILALEDFDDDPQRSGEKILESVQTHWISEAS</sequence>
<reference evidence="1" key="1">
    <citation type="submission" date="2023-06" db="EMBL/GenBank/DDBJ databases">
        <title>Uncultivated large filamentous bacteria from sulfidic sediments reveal new species and different genomic features in energy metabolism and defense.</title>
        <authorList>
            <person name="Fonseca A."/>
        </authorList>
    </citation>
    <scope>NUCLEOTIDE SEQUENCE</scope>
    <source>
        <strain evidence="1">HSG4</strain>
    </source>
</reference>
<proteinExistence type="predicted"/>
<comment type="caution">
    <text evidence="1">The sequence shown here is derived from an EMBL/GenBank/DDBJ whole genome shotgun (WGS) entry which is preliminary data.</text>
</comment>
<dbReference type="InterPro" id="IPR036762">
    <property type="entry name" value="IscX-like_sf"/>
</dbReference>
<dbReference type="Gene3D" id="1.10.10.600">
    <property type="entry name" value="IscX-like"/>
    <property type="match status" value="1"/>
</dbReference>
<dbReference type="PANTHER" id="PTHR37532:SF1">
    <property type="entry name" value="PROTEIN ISCX"/>
    <property type="match status" value="1"/>
</dbReference>